<organism evidence="2 3">
    <name type="scientific">Cirrhinus mrigala</name>
    <name type="common">Mrigala</name>
    <dbReference type="NCBI Taxonomy" id="683832"/>
    <lineage>
        <taxon>Eukaryota</taxon>
        <taxon>Metazoa</taxon>
        <taxon>Chordata</taxon>
        <taxon>Craniata</taxon>
        <taxon>Vertebrata</taxon>
        <taxon>Euteleostomi</taxon>
        <taxon>Actinopterygii</taxon>
        <taxon>Neopterygii</taxon>
        <taxon>Teleostei</taxon>
        <taxon>Ostariophysi</taxon>
        <taxon>Cypriniformes</taxon>
        <taxon>Cyprinidae</taxon>
        <taxon>Labeoninae</taxon>
        <taxon>Labeonini</taxon>
        <taxon>Cirrhinus</taxon>
    </lineage>
</organism>
<dbReference type="EMBL" id="JAMKFB020000022">
    <property type="protein sequence ID" value="KAL0160745.1"/>
    <property type="molecule type" value="Genomic_DNA"/>
</dbReference>
<feature type="non-terminal residue" evidence="2">
    <location>
        <position position="78"/>
    </location>
</feature>
<protein>
    <recommendedName>
        <fullName evidence="1">Far11/STRP N-terminal domain-containing protein</fullName>
    </recommendedName>
</protein>
<feature type="non-terminal residue" evidence="2">
    <location>
        <position position="1"/>
    </location>
</feature>
<dbReference type="PANTHER" id="PTHR13239:SF7">
    <property type="entry name" value="STRIATIN-INTERACTING PROTEIN 1"/>
    <property type="match status" value="1"/>
</dbReference>
<dbReference type="Proteomes" id="UP001529510">
    <property type="component" value="Unassembled WGS sequence"/>
</dbReference>
<evidence type="ECO:0000313" key="2">
    <source>
        <dbReference type="EMBL" id="KAL0160745.1"/>
    </source>
</evidence>
<accession>A0ABD0NFE7</accession>
<keyword evidence="3" id="KW-1185">Reference proteome</keyword>
<dbReference type="PANTHER" id="PTHR13239">
    <property type="entry name" value="PROTEIN REQUIRED FOR HYPHAL ANASTOMOSIS HAM-2"/>
    <property type="match status" value="1"/>
</dbReference>
<dbReference type="Pfam" id="PF07923">
    <property type="entry name" value="N1221"/>
    <property type="match status" value="1"/>
</dbReference>
<dbReference type="InterPro" id="IPR040185">
    <property type="entry name" value="Far11/STRP"/>
</dbReference>
<evidence type="ECO:0000259" key="1">
    <source>
        <dbReference type="Pfam" id="PF07923"/>
    </source>
</evidence>
<name>A0ABD0NFE7_CIRMR</name>
<comment type="caution">
    <text evidence="2">The sequence shown here is derived from an EMBL/GenBank/DDBJ whole genome shotgun (WGS) entry which is preliminary data.</text>
</comment>
<reference evidence="2 3" key="1">
    <citation type="submission" date="2024-05" db="EMBL/GenBank/DDBJ databases">
        <title>Genome sequencing and assembly of Indian major carp, Cirrhinus mrigala (Hamilton, 1822).</title>
        <authorList>
            <person name="Mohindra V."/>
            <person name="Chowdhury L.M."/>
            <person name="Lal K."/>
            <person name="Jena J.K."/>
        </authorList>
    </citation>
    <scope>NUCLEOTIDE SEQUENCE [LARGE SCALE GENOMIC DNA]</scope>
    <source>
        <strain evidence="2">CM1030</strain>
        <tissue evidence="2">Blood</tissue>
    </source>
</reference>
<sequence>VLLNIMYLMVETIQREEPTDTPEWRTIRETFKSELGSPLYNHEPVSVMLFGMVTKFCSGHAPHFPMKKVLLLLWKTIL</sequence>
<feature type="domain" description="Far11/STRP N-terminal" evidence="1">
    <location>
        <begin position="2"/>
        <end position="78"/>
    </location>
</feature>
<dbReference type="InterPro" id="IPR012486">
    <property type="entry name" value="Far11/STRP_N"/>
</dbReference>
<dbReference type="AlphaFoldDB" id="A0ABD0NFE7"/>
<evidence type="ECO:0000313" key="3">
    <source>
        <dbReference type="Proteomes" id="UP001529510"/>
    </source>
</evidence>
<proteinExistence type="predicted"/>
<gene>
    <name evidence="2" type="ORF">M9458_044470</name>
</gene>